<gene>
    <name evidence="1" type="ORF">AYR66_07080</name>
</gene>
<reference evidence="1 2" key="1">
    <citation type="submission" date="2016-02" db="EMBL/GenBank/DDBJ databases">
        <authorList>
            <person name="Wen L."/>
            <person name="He K."/>
            <person name="Yang H."/>
        </authorList>
    </citation>
    <scope>NUCLEOTIDE SEQUENCE [LARGE SCALE GENOMIC DNA]</scope>
    <source>
        <strain evidence="1 2">TSA40</strain>
    </source>
</reference>
<proteinExistence type="predicted"/>
<sequence>MERTAGGTRSKHELPSWRMPDFHLTRAQTHIPAASRGEEYFPYRHLGRQAKDIGHHSATWTDCLSFLFSKGGDFLFRGGRTQTKFALNRRNVSTAAKPH</sequence>
<evidence type="ECO:0000313" key="1">
    <source>
        <dbReference type="EMBL" id="OWW19298.1"/>
    </source>
</evidence>
<name>A0A254THY4_9BURK</name>
<comment type="caution">
    <text evidence="1">The sequence shown here is derived from an EMBL/GenBank/DDBJ whole genome shotgun (WGS) entry which is preliminary data.</text>
</comment>
<keyword evidence="2" id="KW-1185">Reference proteome</keyword>
<evidence type="ECO:0000313" key="2">
    <source>
        <dbReference type="Proteomes" id="UP000197535"/>
    </source>
</evidence>
<dbReference type="Proteomes" id="UP000197535">
    <property type="component" value="Unassembled WGS sequence"/>
</dbReference>
<accession>A0A254THY4</accession>
<dbReference type="AlphaFoldDB" id="A0A254THY4"/>
<organism evidence="1 2">
    <name type="scientific">Noviherbaspirillum denitrificans</name>
    <dbReference type="NCBI Taxonomy" id="1968433"/>
    <lineage>
        <taxon>Bacteria</taxon>
        <taxon>Pseudomonadati</taxon>
        <taxon>Pseudomonadota</taxon>
        <taxon>Betaproteobacteria</taxon>
        <taxon>Burkholderiales</taxon>
        <taxon>Oxalobacteraceae</taxon>
        <taxon>Noviherbaspirillum</taxon>
    </lineage>
</organism>
<protein>
    <submittedName>
        <fullName evidence="1">Uncharacterized protein</fullName>
    </submittedName>
</protein>
<dbReference type="EMBL" id="LSTO01000001">
    <property type="protein sequence ID" value="OWW19298.1"/>
    <property type="molecule type" value="Genomic_DNA"/>
</dbReference>